<name>A0A7R7ZQW0_ASPCH</name>
<feature type="compositionally biased region" description="Low complexity" evidence="6">
    <location>
        <begin position="19"/>
        <end position="65"/>
    </location>
</feature>
<keyword evidence="9" id="KW-1185">Reference proteome</keyword>
<feature type="domain" description="Zn(2)-C6 fungal-type" evidence="7">
    <location>
        <begin position="83"/>
        <end position="111"/>
    </location>
</feature>
<dbReference type="PANTHER" id="PTHR37534:SF41">
    <property type="entry name" value="SFGA"/>
    <property type="match status" value="1"/>
</dbReference>
<reference evidence="8" key="1">
    <citation type="submission" date="2021-01" db="EMBL/GenBank/DDBJ databases">
        <authorList>
            <consortium name="Aspergillus chevalieri M1 genome sequencing consortium"/>
            <person name="Kazuki M."/>
            <person name="Futagami T."/>
        </authorList>
    </citation>
    <scope>NUCLEOTIDE SEQUENCE</scope>
    <source>
        <strain evidence="8">M1</strain>
    </source>
</reference>
<dbReference type="GO" id="GO:0000981">
    <property type="term" value="F:DNA-binding transcription factor activity, RNA polymerase II-specific"/>
    <property type="evidence" value="ECO:0007669"/>
    <property type="project" value="InterPro"/>
</dbReference>
<dbReference type="RefSeq" id="XP_043138284.1">
    <property type="nucleotide sequence ID" value="XM_043280734.1"/>
</dbReference>
<dbReference type="InterPro" id="IPR021858">
    <property type="entry name" value="Fun_TF"/>
</dbReference>
<accession>A0A7R7ZQW0</accession>
<feature type="region of interest" description="Disordered" evidence="6">
    <location>
        <begin position="122"/>
        <end position="166"/>
    </location>
</feature>
<evidence type="ECO:0000256" key="6">
    <source>
        <dbReference type="SAM" id="MobiDB-lite"/>
    </source>
</evidence>
<evidence type="ECO:0000256" key="4">
    <source>
        <dbReference type="ARBA" id="ARBA00023163"/>
    </source>
</evidence>
<evidence type="ECO:0000256" key="5">
    <source>
        <dbReference type="ARBA" id="ARBA00023242"/>
    </source>
</evidence>
<dbReference type="CDD" id="cd00067">
    <property type="entry name" value="GAL4"/>
    <property type="match status" value="1"/>
</dbReference>
<evidence type="ECO:0000259" key="7">
    <source>
        <dbReference type="PROSITE" id="PS50048"/>
    </source>
</evidence>
<evidence type="ECO:0000313" key="8">
    <source>
        <dbReference type="EMBL" id="BCR89762.1"/>
    </source>
</evidence>
<dbReference type="GO" id="GO:0008270">
    <property type="term" value="F:zinc ion binding"/>
    <property type="evidence" value="ECO:0007669"/>
    <property type="project" value="InterPro"/>
</dbReference>
<dbReference type="GO" id="GO:0000976">
    <property type="term" value="F:transcription cis-regulatory region binding"/>
    <property type="evidence" value="ECO:0007669"/>
    <property type="project" value="TreeGrafter"/>
</dbReference>
<dbReference type="PANTHER" id="PTHR37534">
    <property type="entry name" value="TRANSCRIPTIONAL ACTIVATOR PROTEIN UGA3"/>
    <property type="match status" value="1"/>
</dbReference>
<dbReference type="SUPFAM" id="SSF57701">
    <property type="entry name" value="Zn2/Cys6 DNA-binding domain"/>
    <property type="match status" value="1"/>
</dbReference>
<evidence type="ECO:0000256" key="1">
    <source>
        <dbReference type="ARBA" id="ARBA00004123"/>
    </source>
</evidence>
<dbReference type="InterPro" id="IPR001138">
    <property type="entry name" value="Zn2Cys6_DnaBD"/>
</dbReference>
<keyword evidence="2" id="KW-0805">Transcription regulation</keyword>
<evidence type="ECO:0000256" key="2">
    <source>
        <dbReference type="ARBA" id="ARBA00023015"/>
    </source>
</evidence>
<dbReference type="SMART" id="SM00066">
    <property type="entry name" value="GAL4"/>
    <property type="match status" value="1"/>
</dbReference>
<gene>
    <name evidence="8" type="ORF">ACHE_50960S</name>
</gene>
<dbReference type="AlphaFoldDB" id="A0A7R7ZQW0"/>
<dbReference type="GeneID" id="66984120"/>
<dbReference type="Gene3D" id="4.10.240.10">
    <property type="entry name" value="Zn(2)-C6 fungal-type DNA-binding domain"/>
    <property type="match status" value="1"/>
</dbReference>
<feature type="region of interest" description="Disordered" evidence="6">
    <location>
        <begin position="1"/>
        <end position="74"/>
    </location>
</feature>
<dbReference type="Pfam" id="PF00172">
    <property type="entry name" value="Zn_clus"/>
    <property type="match status" value="1"/>
</dbReference>
<evidence type="ECO:0000256" key="3">
    <source>
        <dbReference type="ARBA" id="ARBA00023125"/>
    </source>
</evidence>
<reference evidence="8" key="2">
    <citation type="submission" date="2021-02" db="EMBL/GenBank/DDBJ databases">
        <title>Aspergillus chevalieri M1 genome sequence.</title>
        <authorList>
            <person name="Kadooka C."/>
            <person name="Mori K."/>
            <person name="Futagami T."/>
        </authorList>
    </citation>
    <scope>NUCLEOTIDE SEQUENCE</scope>
    <source>
        <strain evidence="8">M1</strain>
    </source>
</reference>
<dbReference type="PROSITE" id="PS00463">
    <property type="entry name" value="ZN2_CY6_FUNGAL_1"/>
    <property type="match status" value="1"/>
</dbReference>
<dbReference type="GO" id="GO:0005634">
    <property type="term" value="C:nucleus"/>
    <property type="evidence" value="ECO:0007669"/>
    <property type="project" value="UniProtKB-SubCell"/>
</dbReference>
<keyword evidence="4" id="KW-0804">Transcription</keyword>
<comment type="subcellular location">
    <subcellularLocation>
        <location evidence="1">Nucleus</location>
    </subcellularLocation>
</comment>
<organism evidence="8 9">
    <name type="scientific">Aspergillus chevalieri</name>
    <name type="common">Eurotium chevalieri</name>
    <dbReference type="NCBI Taxonomy" id="182096"/>
    <lineage>
        <taxon>Eukaryota</taxon>
        <taxon>Fungi</taxon>
        <taxon>Dikarya</taxon>
        <taxon>Ascomycota</taxon>
        <taxon>Pezizomycotina</taxon>
        <taxon>Eurotiomycetes</taxon>
        <taxon>Eurotiomycetidae</taxon>
        <taxon>Eurotiales</taxon>
        <taxon>Aspergillaceae</taxon>
        <taxon>Aspergillus</taxon>
        <taxon>Aspergillus subgen. Aspergillus</taxon>
    </lineage>
</organism>
<dbReference type="InterPro" id="IPR036864">
    <property type="entry name" value="Zn2-C6_fun-type_DNA-bd_sf"/>
</dbReference>
<dbReference type="KEGG" id="ache:ACHE_50960S"/>
<sequence>MEIHTTVFAPVMAPPPPSSSSSSSSSSSAAAAAAASSAAPAVAPPSTSSATTTPSTAPAPASTPSGQEPKKRVRRWHHRGFTGCSTCRRRHVRCDEASPSCRNCTRLGLECDGTQGRMTFKVYGPSQASQDTTSKPEPKKRGKKAGTNESAAAGKQAIIKKEDDEDKDGVDAIVVSPTTVSQSTPTRYQFQDPFRLVTMNNPLDSKDARYYSHFIDQVASLLLIYDNNINVNPYRRYFPEMARDSPSMASAMQALGALHLANTSQGQQRIEHFQQAMGQYGEVVKSFRTRYTEPNTQLGLNDFATCLLLSLFEMMDSQHDNWTIHLKGAREIYKILFFQNSTDPNQEAQRVTEMNHPLRHFLISLLSYLDVAGACATSDGTVVEGSYWRQYTGGWEYNLGIPSLSSETPPSEQILVELRNCWSVMMEIQAAISSFGRAKHENQLAPAQQDMIYGDLLNRLLNWRATAPECMQVLGGLELDDASLEHYPYLEILEYAGCIEAYEKATVIYLHKVAAANRPDRQTEGPLLQMLATRILQLIGKCANGVGRLAVLWPLFTAGRETHDVMEQAYVQQTMQELQRYGFKNVEKGLEELERVWFKRRMFPEGWIETMDDIRTSVLIP</sequence>
<dbReference type="GO" id="GO:0045944">
    <property type="term" value="P:positive regulation of transcription by RNA polymerase II"/>
    <property type="evidence" value="ECO:0007669"/>
    <property type="project" value="TreeGrafter"/>
</dbReference>
<protein>
    <recommendedName>
        <fullName evidence="7">Zn(2)-C6 fungal-type domain-containing protein</fullName>
    </recommendedName>
</protein>
<dbReference type="PROSITE" id="PS50048">
    <property type="entry name" value="ZN2_CY6_FUNGAL_2"/>
    <property type="match status" value="1"/>
</dbReference>
<keyword evidence="5" id="KW-0539">Nucleus</keyword>
<dbReference type="EMBL" id="AP024420">
    <property type="protein sequence ID" value="BCR89762.1"/>
    <property type="molecule type" value="Genomic_DNA"/>
</dbReference>
<dbReference type="Proteomes" id="UP000637239">
    <property type="component" value="Chromosome 5"/>
</dbReference>
<proteinExistence type="predicted"/>
<keyword evidence="3" id="KW-0238">DNA-binding</keyword>
<dbReference type="Pfam" id="PF11951">
    <property type="entry name" value="Fungal_trans_2"/>
    <property type="match status" value="1"/>
</dbReference>
<evidence type="ECO:0000313" key="9">
    <source>
        <dbReference type="Proteomes" id="UP000637239"/>
    </source>
</evidence>